<organism evidence="1 2">
    <name type="scientific">Eumeta variegata</name>
    <name type="common">Bagworm moth</name>
    <name type="synonym">Eumeta japonica</name>
    <dbReference type="NCBI Taxonomy" id="151549"/>
    <lineage>
        <taxon>Eukaryota</taxon>
        <taxon>Metazoa</taxon>
        <taxon>Ecdysozoa</taxon>
        <taxon>Arthropoda</taxon>
        <taxon>Hexapoda</taxon>
        <taxon>Insecta</taxon>
        <taxon>Pterygota</taxon>
        <taxon>Neoptera</taxon>
        <taxon>Endopterygota</taxon>
        <taxon>Lepidoptera</taxon>
        <taxon>Glossata</taxon>
        <taxon>Ditrysia</taxon>
        <taxon>Tineoidea</taxon>
        <taxon>Psychidae</taxon>
        <taxon>Oiketicinae</taxon>
        <taxon>Eumeta</taxon>
    </lineage>
</organism>
<name>A0A4C1VIC2_EUMVA</name>
<keyword evidence="2" id="KW-1185">Reference proteome</keyword>
<dbReference type="AlphaFoldDB" id="A0A4C1VIC2"/>
<reference evidence="1 2" key="1">
    <citation type="journal article" date="2019" name="Commun. Biol.">
        <title>The bagworm genome reveals a unique fibroin gene that provides high tensile strength.</title>
        <authorList>
            <person name="Kono N."/>
            <person name="Nakamura H."/>
            <person name="Ohtoshi R."/>
            <person name="Tomita M."/>
            <person name="Numata K."/>
            <person name="Arakawa K."/>
        </authorList>
    </citation>
    <scope>NUCLEOTIDE SEQUENCE [LARGE SCALE GENOMIC DNA]</scope>
</reference>
<comment type="caution">
    <text evidence="1">The sequence shown here is derived from an EMBL/GenBank/DDBJ whole genome shotgun (WGS) entry which is preliminary data.</text>
</comment>
<protein>
    <submittedName>
        <fullName evidence="1">Uncharacterized protein</fullName>
    </submittedName>
</protein>
<evidence type="ECO:0000313" key="2">
    <source>
        <dbReference type="Proteomes" id="UP000299102"/>
    </source>
</evidence>
<sequence>MCVHMRFCYSRPWILVKPQGVLLVAASNQSTLQGSGIDITRTYRSVFVYRVPIAELVSGQVKERRAPAMRRPRTRTRTLRKPCVGMRSRCPIGCNAAGSSADDNSQAILESVNKYYYYTRTRGLFRICYPKDRPPNGQLHAASAGTRCSTLSSSL</sequence>
<proteinExistence type="predicted"/>
<dbReference type="Proteomes" id="UP000299102">
    <property type="component" value="Unassembled WGS sequence"/>
</dbReference>
<dbReference type="OrthoDB" id="6126739at2759"/>
<accession>A0A4C1VIC2</accession>
<dbReference type="EMBL" id="BGZK01000348">
    <property type="protein sequence ID" value="GBP38413.1"/>
    <property type="molecule type" value="Genomic_DNA"/>
</dbReference>
<evidence type="ECO:0000313" key="1">
    <source>
        <dbReference type="EMBL" id="GBP38413.1"/>
    </source>
</evidence>
<gene>
    <name evidence="1" type="ORF">EVAR_28211_1</name>
</gene>